<reference evidence="1" key="1">
    <citation type="submission" date="2020-03" db="EMBL/GenBank/DDBJ databases">
        <title>Site-based positive gene gene selection in Geosmithia morbida across the United States reveals a broad range of putative effectors and factors for local host and environmental adapation.</title>
        <authorList>
            <person name="Onufrak A."/>
            <person name="Murdoch R.W."/>
            <person name="Gazis R."/>
            <person name="Huff M."/>
            <person name="Staton M."/>
            <person name="Klingeman W."/>
            <person name="Hadziabdic D."/>
        </authorList>
    </citation>
    <scope>NUCLEOTIDE SEQUENCE</scope>
    <source>
        <strain evidence="1">1262</strain>
    </source>
</reference>
<name>A0A9P4YZR1_9HYPO</name>
<organism evidence="1 2">
    <name type="scientific">Geosmithia morbida</name>
    <dbReference type="NCBI Taxonomy" id="1094350"/>
    <lineage>
        <taxon>Eukaryota</taxon>
        <taxon>Fungi</taxon>
        <taxon>Dikarya</taxon>
        <taxon>Ascomycota</taxon>
        <taxon>Pezizomycotina</taxon>
        <taxon>Sordariomycetes</taxon>
        <taxon>Hypocreomycetidae</taxon>
        <taxon>Hypocreales</taxon>
        <taxon>Bionectriaceae</taxon>
        <taxon>Geosmithia</taxon>
    </lineage>
</organism>
<sequence>MAKSRAELRHIVRLATVREDGYSAPWKACSCTAWNLMGAVYFRRAYGGHIEVSIFDTARNLSVCEGFAVFHAQYSSAAACHGCDAPCPGRNCSPLGFDCREGS</sequence>
<dbReference type="AlphaFoldDB" id="A0A9P4YZR1"/>
<protein>
    <submittedName>
        <fullName evidence="1">Uncharacterized protein</fullName>
    </submittedName>
</protein>
<keyword evidence="2" id="KW-1185">Reference proteome</keyword>
<dbReference type="EMBL" id="JAANYQ010000002">
    <property type="protein sequence ID" value="KAF4125910.1"/>
    <property type="molecule type" value="Genomic_DNA"/>
</dbReference>
<dbReference type="RefSeq" id="XP_035324562.1">
    <property type="nucleotide sequence ID" value="XM_035463138.1"/>
</dbReference>
<evidence type="ECO:0000313" key="1">
    <source>
        <dbReference type="EMBL" id="KAF4125910.1"/>
    </source>
</evidence>
<gene>
    <name evidence="1" type="ORF">GMORB2_1156</name>
</gene>
<dbReference type="GeneID" id="55967386"/>
<evidence type="ECO:0000313" key="2">
    <source>
        <dbReference type="Proteomes" id="UP000749293"/>
    </source>
</evidence>
<proteinExistence type="predicted"/>
<dbReference type="Proteomes" id="UP000749293">
    <property type="component" value="Unassembled WGS sequence"/>
</dbReference>
<comment type="caution">
    <text evidence="1">The sequence shown here is derived from an EMBL/GenBank/DDBJ whole genome shotgun (WGS) entry which is preliminary data.</text>
</comment>
<accession>A0A9P4YZR1</accession>